<protein>
    <recommendedName>
        <fullName evidence="4">Lipoprotein</fullName>
    </recommendedName>
</protein>
<dbReference type="Proteomes" id="UP000824014">
    <property type="component" value="Unassembled WGS sequence"/>
</dbReference>
<reference evidence="2" key="1">
    <citation type="journal article" date="2021" name="PeerJ">
        <title>Extensive microbial diversity within the chicken gut microbiome revealed by metagenomics and culture.</title>
        <authorList>
            <person name="Gilroy R."/>
            <person name="Ravi A."/>
            <person name="Getino M."/>
            <person name="Pursley I."/>
            <person name="Horton D.L."/>
            <person name="Alikhan N.F."/>
            <person name="Baker D."/>
            <person name="Gharbi K."/>
            <person name="Hall N."/>
            <person name="Watson M."/>
            <person name="Adriaenssens E.M."/>
            <person name="Foster-Nyarko E."/>
            <person name="Jarju S."/>
            <person name="Secka A."/>
            <person name="Antonio M."/>
            <person name="Oren A."/>
            <person name="Chaudhuri R.R."/>
            <person name="La Ragione R."/>
            <person name="Hildebrand F."/>
            <person name="Pallen M.J."/>
        </authorList>
    </citation>
    <scope>NUCLEOTIDE SEQUENCE</scope>
    <source>
        <strain evidence="2">ChiHjej11B10-19426</strain>
    </source>
</reference>
<proteinExistence type="predicted"/>
<feature type="chain" id="PRO_5038580848" description="Lipoprotein" evidence="1">
    <location>
        <begin position="16"/>
        <end position="478"/>
    </location>
</feature>
<keyword evidence="1" id="KW-0732">Signal</keyword>
<comment type="caution">
    <text evidence="2">The sequence shown here is derived from an EMBL/GenBank/DDBJ whole genome shotgun (WGS) entry which is preliminary data.</text>
</comment>
<name>A0A9D2DCC1_9BACT</name>
<organism evidence="2 3">
    <name type="scientific">Candidatus Tidjanibacter faecipullorum</name>
    <dbReference type="NCBI Taxonomy" id="2838766"/>
    <lineage>
        <taxon>Bacteria</taxon>
        <taxon>Pseudomonadati</taxon>
        <taxon>Bacteroidota</taxon>
        <taxon>Bacteroidia</taxon>
        <taxon>Bacteroidales</taxon>
        <taxon>Rikenellaceae</taxon>
        <taxon>Tidjanibacter</taxon>
    </lineage>
</organism>
<feature type="signal peptide" evidence="1">
    <location>
        <begin position="1"/>
        <end position="15"/>
    </location>
</feature>
<dbReference type="AlphaFoldDB" id="A0A9D2DCC1"/>
<accession>A0A9D2DCC1</accession>
<evidence type="ECO:0000313" key="2">
    <source>
        <dbReference type="EMBL" id="HIZ14436.1"/>
    </source>
</evidence>
<dbReference type="PROSITE" id="PS51257">
    <property type="entry name" value="PROKAR_LIPOPROTEIN"/>
    <property type="match status" value="1"/>
</dbReference>
<dbReference type="EMBL" id="DXCC01000003">
    <property type="protein sequence ID" value="HIZ14436.1"/>
    <property type="molecule type" value="Genomic_DNA"/>
</dbReference>
<gene>
    <name evidence="2" type="ORF">H9816_00775</name>
</gene>
<reference evidence="2" key="2">
    <citation type="submission" date="2021-04" db="EMBL/GenBank/DDBJ databases">
        <authorList>
            <person name="Gilroy R."/>
        </authorList>
    </citation>
    <scope>NUCLEOTIDE SEQUENCE</scope>
    <source>
        <strain evidence="2">ChiHjej11B10-19426</strain>
    </source>
</reference>
<evidence type="ECO:0000313" key="3">
    <source>
        <dbReference type="Proteomes" id="UP000824014"/>
    </source>
</evidence>
<evidence type="ECO:0008006" key="4">
    <source>
        <dbReference type="Google" id="ProtNLM"/>
    </source>
</evidence>
<evidence type="ECO:0000256" key="1">
    <source>
        <dbReference type="SAM" id="SignalP"/>
    </source>
</evidence>
<sequence>MSAIRWLFSCFAAVAALVSCTDSWQGQGGVPGGKLPDQFFTVAVESSGELFSAGDGIAPLARTRRPISSVNPAQTFDRMRILIVEYASPATVIWQTTIDDWSNPDNQASVPWSSATGRGRYATIRLPEHVRLEEDKTYMAYAIGYQTGTYGNYAPFAGVETGGFYRRTEVASVAPGEHPEEVFAGAEIFFVEGGVIRSRRSAEAESENGLLVARRQMAGTFGYFTRIPAVVGGAEVATLRLVASRCNRSVIFGGFRGVDDAFDFLKDNVINGIEPRTDCDARLDGSQRDDAFTVYAIGLNRWFPGNEADDRLPLDANGDGWLDEADANWQTDVEQYPAGTISLPPGTVFGDRFLIATAMTRAEVEADLPTFQLQLLDVAGRIVKHWDVTLRDTDPEADSDRTLVSLPDGPEGRTRITRLENVDTERCFSIVRNRLYTVGEKSQSQSYGEDHPVDLSAARELVMDARHEWQIANFIIFD</sequence>